<sequence>MFEAIETNLKLSAEHGRFVVLESYAFERGTLTVHLRSAGLDDGLKLRFSDVIGLTMSEDVFGSDGGQITRESLQDAPMANQPKGFFNRSTTSPTIQAIFDAVKAPFDDSVRDHQLFLLSLREHELSFVAHKEFEIEHMSQDMA</sequence>
<protein>
    <submittedName>
        <fullName evidence="1">Uncharacterized protein</fullName>
    </submittedName>
</protein>
<dbReference type="AlphaFoldDB" id="A0A843YBW9"/>
<name>A0A843YBW9_9RHOB</name>
<dbReference type="RefSeq" id="WP_153213887.1">
    <property type="nucleotide sequence ID" value="NZ_WIBF01000001.1"/>
</dbReference>
<dbReference type="Proteomes" id="UP000444174">
    <property type="component" value="Unassembled WGS sequence"/>
</dbReference>
<evidence type="ECO:0000313" key="2">
    <source>
        <dbReference type="Proteomes" id="UP000444174"/>
    </source>
</evidence>
<proteinExistence type="predicted"/>
<accession>A0A843YBW9</accession>
<keyword evidence="2" id="KW-1185">Reference proteome</keyword>
<gene>
    <name evidence="1" type="ORF">GFB49_00700</name>
</gene>
<evidence type="ECO:0000313" key="1">
    <source>
        <dbReference type="EMBL" id="MQQ06964.1"/>
    </source>
</evidence>
<dbReference type="EMBL" id="WIBF01000001">
    <property type="protein sequence ID" value="MQQ06964.1"/>
    <property type="molecule type" value="Genomic_DNA"/>
</dbReference>
<comment type="caution">
    <text evidence="1">The sequence shown here is derived from an EMBL/GenBank/DDBJ whole genome shotgun (WGS) entry which is preliminary data.</text>
</comment>
<reference evidence="1 2" key="1">
    <citation type="submission" date="2019-10" db="EMBL/GenBank/DDBJ databases">
        <title>Epibacterium sp. nov., isolated from seawater.</title>
        <authorList>
            <person name="Zhang X."/>
            <person name="Li N."/>
        </authorList>
    </citation>
    <scope>NUCLEOTIDE SEQUENCE [LARGE SCALE GENOMIC DNA]</scope>
    <source>
        <strain evidence="1 2">SM1979</strain>
    </source>
</reference>
<organism evidence="1 2">
    <name type="scientific">Tritonibacter litoralis</name>
    <dbReference type="NCBI Taxonomy" id="2662264"/>
    <lineage>
        <taxon>Bacteria</taxon>
        <taxon>Pseudomonadati</taxon>
        <taxon>Pseudomonadota</taxon>
        <taxon>Alphaproteobacteria</taxon>
        <taxon>Rhodobacterales</taxon>
        <taxon>Paracoccaceae</taxon>
        <taxon>Tritonibacter</taxon>
    </lineage>
</organism>